<evidence type="ECO:0000256" key="1">
    <source>
        <dbReference type="ARBA" id="ARBA00004613"/>
    </source>
</evidence>
<dbReference type="PRINTS" id="PR00117">
    <property type="entry name" value="BARNASE"/>
</dbReference>
<dbReference type="InterPro" id="IPR053753">
    <property type="entry name" value="RNase_N1/T1-like_sf"/>
</dbReference>
<keyword evidence="10" id="KW-1185">Reference proteome</keyword>
<dbReference type="SUPFAM" id="SSF53933">
    <property type="entry name" value="Microbial ribonucleases"/>
    <property type="match status" value="1"/>
</dbReference>
<evidence type="ECO:0000256" key="7">
    <source>
        <dbReference type="PIRNR" id="PIRNR001013"/>
    </source>
</evidence>
<dbReference type="EC" id="3.1.27.-" evidence="7"/>
<gene>
    <name evidence="9" type="ORF">SAMN04487894_106277</name>
</gene>
<feature type="active site" description="Proton acceptor" evidence="8">
    <location>
        <position position="112"/>
    </location>
</feature>
<evidence type="ECO:0000313" key="9">
    <source>
        <dbReference type="EMBL" id="SDD17783.1"/>
    </source>
</evidence>
<evidence type="ECO:0000256" key="6">
    <source>
        <dbReference type="ARBA" id="ARBA00022801"/>
    </source>
</evidence>
<dbReference type="InterPro" id="IPR016191">
    <property type="entry name" value="Ribonuclease/ribotoxin"/>
</dbReference>
<protein>
    <recommendedName>
        <fullName evidence="3 7">Ribonuclease</fullName>
        <ecNumber evidence="7">3.1.27.-</ecNumber>
    </recommendedName>
</protein>
<evidence type="ECO:0000256" key="8">
    <source>
        <dbReference type="PIRSR" id="PIRSR001013-1"/>
    </source>
</evidence>
<dbReference type="GO" id="GO:0004521">
    <property type="term" value="F:RNA endonuclease activity"/>
    <property type="evidence" value="ECO:0007669"/>
    <property type="project" value="UniProtKB-UniRule"/>
</dbReference>
<dbReference type="STRING" id="1285928.SAMN04487894_106277"/>
<dbReference type="GO" id="GO:0003723">
    <property type="term" value="F:RNA binding"/>
    <property type="evidence" value="ECO:0007669"/>
    <property type="project" value="UniProtKB-UniRule"/>
</dbReference>
<evidence type="ECO:0000256" key="5">
    <source>
        <dbReference type="ARBA" id="ARBA00022722"/>
    </source>
</evidence>
<keyword evidence="6 7" id="KW-0378">Hydrolase</keyword>
<evidence type="ECO:0000313" key="10">
    <source>
        <dbReference type="Proteomes" id="UP000198757"/>
    </source>
</evidence>
<comment type="subcellular location">
    <subcellularLocation>
        <location evidence="1 7">Secreted</location>
    </subcellularLocation>
</comment>
<reference evidence="10" key="1">
    <citation type="submission" date="2016-10" db="EMBL/GenBank/DDBJ databases">
        <authorList>
            <person name="Varghese N."/>
            <person name="Submissions S."/>
        </authorList>
    </citation>
    <scope>NUCLEOTIDE SEQUENCE [LARGE SCALE GENOMIC DNA]</scope>
    <source>
        <strain evidence="10">DSM 25811 / CCM 8410 / LMG 26954 / E90</strain>
    </source>
</reference>
<dbReference type="Gene3D" id="3.40.20.20">
    <property type="match status" value="2"/>
</dbReference>
<dbReference type="Proteomes" id="UP000198757">
    <property type="component" value="Unassembled WGS sequence"/>
</dbReference>
<evidence type="ECO:0000256" key="3">
    <source>
        <dbReference type="ARBA" id="ARBA00022214"/>
    </source>
</evidence>
<sequence length="148" mass="16607">MLLLAAILIAGYFWREYRSTGTSAQGELPSTDQSRATAPVEALTKETVVVPYVKKNGRLPAYYITKQEARQKGWNAAGGNLCEVLPGRAIGGDYFSNREKALPVKSGRKWYEADINYHCGHRSADRLLFSNDGLVFVTKDHYKTFEEK</sequence>
<accession>A0A1G6SLX6</accession>
<dbReference type="Pfam" id="PF00545">
    <property type="entry name" value="Ribonuclease"/>
    <property type="match status" value="1"/>
</dbReference>
<dbReference type="InterPro" id="IPR000026">
    <property type="entry name" value="N1-like"/>
</dbReference>
<dbReference type="GO" id="GO:0016787">
    <property type="term" value="F:hydrolase activity"/>
    <property type="evidence" value="ECO:0007669"/>
    <property type="project" value="UniProtKB-KW"/>
</dbReference>
<organism evidence="9 10">
    <name type="scientific">Niabella drilacis (strain DSM 25811 / CCM 8410 / CCUG 62505 / LMG 26954 / E90)</name>
    <dbReference type="NCBI Taxonomy" id="1285928"/>
    <lineage>
        <taxon>Bacteria</taxon>
        <taxon>Pseudomonadati</taxon>
        <taxon>Bacteroidota</taxon>
        <taxon>Chitinophagia</taxon>
        <taxon>Chitinophagales</taxon>
        <taxon>Chitinophagaceae</taxon>
        <taxon>Niabella</taxon>
    </lineage>
</organism>
<proteinExistence type="inferred from homology"/>
<keyword evidence="7" id="KW-0255">Endonuclease</keyword>
<dbReference type="InterPro" id="IPR001887">
    <property type="entry name" value="Barnase"/>
</dbReference>
<keyword evidence="5 7" id="KW-0540">Nuclease</keyword>
<feature type="active site" description="Proton donor" evidence="8">
    <location>
        <position position="141"/>
    </location>
</feature>
<name>A0A1G6SLX6_NIADE</name>
<dbReference type="PIRSF" id="PIRSF001013">
    <property type="entry name" value="Barnase"/>
    <property type="match status" value="1"/>
</dbReference>
<evidence type="ECO:0000256" key="2">
    <source>
        <dbReference type="ARBA" id="ARBA00009006"/>
    </source>
</evidence>
<dbReference type="GO" id="GO:0005576">
    <property type="term" value="C:extracellular region"/>
    <property type="evidence" value="ECO:0007669"/>
    <property type="project" value="UniProtKB-SubCell"/>
</dbReference>
<comment type="similarity">
    <text evidence="2 7">Belongs to the ribonuclease N1/T1 family.</text>
</comment>
<keyword evidence="4 7" id="KW-0964">Secreted</keyword>
<dbReference type="EMBL" id="FMZO01000006">
    <property type="protein sequence ID" value="SDD17783.1"/>
    <property type="molecule type" value="Genomic_DNA"/>
</dbReference>
<evidence type="ECO:0000256" key="4">
    <source>
        <dbReference type="ARBA" id="ARBA00022525"/>
    </source>
</evidence>
<dbReference type="AlphaFoldDB" id="A0A1G6SLX6"/>